<evidence type="ECO:0000313" key="2">
    <source>
        <dbReference type="EMBL" id="TNV85799.1"/>
    </source>
</evidence>
<feature type="compositionally biased region" description="Basic residues" evidence="1">
    <location>
        <begin position="337"/>
        <end position="347"/>
    </location>
</feature>
<feature type="region of interest" description="Disordered" evidence="1">
    <location>
        <begin position="1104"/>
        <end position="1158"/>
    </location>
</feature>
<dbReference type="EMBL" id="RRYP01001541">
    <property type="protein sequence ID" value="TNV85799.1"/>
    <property type="molecule type" value="Genomic_DNA"/>
</dbReference>
<name>A0A8J8P4C8_HALGN</name>
<evidence type="ECO:0000313" key="3">
    <source>
        <dbReference type="Proteomes" id="UP000785679"/>
    </source>
</evidence>
<feature type="region of interest" description="Disordered" evidence="1">
    <location>
        <begin position="759"/>
        <end position="778"/>
    </location>
</feature>
<feature type="region of interest" description="Disordered" evidence="1">
    <location>
        <begin position="325"/>
        <end position="362"/>
    </location>
</feature>
<feature type="region of interest" description="Disordered" evidence="1">
    <location>
        <begin position="708"/>
        <end position="729"/>
    </location>
</feature>
<organism evidence="2 3">
    <name type="scientific">Halteria grandinella</name>
    <dbReference type="NCBI Taxonomy" id="5974"/>
    <lineage>
        <taxon>Eukaryota</taxon>
        <taxon>Sar</taxon>
        <taxon>Alveolata</taxon>
        <taxon>Ciliophora</taxon>
        <taxon>Intramacronucleata</taxon>
        <taxon>Spirotrichea</taxon>
        <taxon>Stichotrichia</taxon>
        <taxon>Sporadotrichida</taxon>
        <taxon>Halteriidae</taxon>
        <taxon>Halteria</taxon>
    </lineage>
</organism>
<protein>
    <submittedName>
        <fullName evidence="2">Uncharacterized protein</fullName>
    </submittedName>
</protein>
<dbReference type="AlphaFoldDB" id="A0A8J8P4C8"/>
<comment type="caution">
    <text evidence="2">The sequence shown here is derived from an EMBL/GenBank/DDBJ whole genome shotgun (WGS) entry which is preliminary data.</text>
</comment>
<feature type="compositionally biased region" description="Basic and acidic residues" evidence="1">
    <location>
        <begin position="761"/>
        <end position="778"/>
    </location>
</feature>
<reference evidence="2" key="1">
    <citation type="submission" date="2019-06" db="EMBL/GenBank/DDBJ databases">
        <authorList>
            <person name="Zheng W."/>
        </authorList>
    </citation>
    <scope>NUCLEOTIDE SEQUENCE</scope>
    <source>
        <strain evidence="2">QDHG01</strain>
    </source>
</reference>
<feature type="compositionally biased region" description="Polar residues" evidence="1">
    <location>
        <begin position="531"/>
        <end position="550"/>
    </location>
</feature>
<feature type="region of interest" description="Disordered" evidence="1">
    <location>
        <begin position="789"/>
        <end position="811"/>
    </location>
</feature>
<feature type="compositionally biased region" description="Polar residues" evidence="1">
    <location>
        <begin position="1123"/>
        <end position="1158"/>
    </location>
</feature>
<feature type="region of interest" description="Disordered" evidence="1">
    <location>
        <begin position="265"/>
        <end position="289"/>
    </location>
</feature>
<accession>A0A8J8P4C8</accession>
<keyword evidence="3" id="KW-1185">Reference proteome</keyword>
<feature type="region of interest" description="Disordered" evidence="1">
    <location>
        <begin position="1"/>
        <end position="50"/>
    </location>
</feature>
<gene>
    <name evidence="2" type="ORF">FGO68_gene3570</name>
</gene>
<feature type="region of interest" description="Disordered" evidence="1">
    <location>
        <begin position="522"/>
        <end position="550"/>
    </location>
</feature>
<feature type="compositionally biased region" description="Basic and acidic residues" evidence="1">
    <location>
        <begin position="789"/>
        <end position="810"/>
    </location>
</feature>
<sequence length="1266" mass="141907">MKNPRKNFVLTKPPNHALGRPPINPYSPMNLQQPRSSSNPPHKKQSIFGGPMQYNFQNFHNQEQQQFQQQYYSQPYMHPQHQPNKPSIEQTSNTDYGSSFGNPSIPEVIQPQVIITNNNTYNNPHHQNPLIVHNHIHNHVHHYHHSLEPPSDSRSDFFPPPPPIAATVSNMMKMDSKTAYTVQKLNDAYKTMLEIHEVLNSNRRNVQKKSPPGGAVHHQVYMDDEETSEEQSNMARNFYGGSKIMNIQIENGRAVGADIRPITNQQYGRESEIGSRSSMNRHSNFPNPSSTIMTSAAFKPYTSQGFRTTTPTPSFILSQPQLAFNPIAQDNTPGGGARRKHRSKKSVHSRESNPDSSNFDQQDWFDNLKRRVRIYTVGNDHSPRSSSVASEQNNMLLRPLIPRKEIKYTHLKPIEAKLPPLPSPGHAQLSTLASVTSGSKMGTPEYGGRGERKIKKKKAMPVQQVQRNIEHMKIMEAANETSLIQQSTNGDSVVRQSLSRLSKIELTQPSIEKTFKTAPFHHSLSRHGYKNSISTHSAETSPPTRSTQRTVGLGISSLPTIQEQQMMLEAQRIAKMGPPPTKKQMILKKKGRIMNLKLFQKTQERQETLDKISRNVAILTGKATTNKYESLESTIGFATMSIDENSIQNYKGEFIEGQSTINETVHETSIENTDVKSQETNIQLQSKFQATTKEAPPFVIWRLESAKHPQLSQEHGEGGGDAVPHGNAISITQHPSQLNLVGHCHSSQLQSRVPISLSKHAHGDSHHSLSPFKDQDLKPRLPTQNIEIRRESDKFSANKGENEKVLDSSKENSSIIHFEDQKRAYSLGLDLSEKEEKQIIPTQKRPPEKTHMMTIQEIMKKKKGLTINTKPITAAMESNQASSPLTFEKAEQSISGLEGSQAKLGTKEAKLPIQVNYPPVITNASPPSLGPGGVGAFFDSKRPWGVGQPEQSIKKNMDLLQQRSDGTIVSILNPQAPVQFAQAVFERNQKPFKPPKKQFYETQGAFASRATNIDKFWKKQNTLDGGSGFKTVQNITAKYGPSRQQTNIFNRKKPSINLEPTNSDLTGYQNLQQFMPSPYSTFQPMEVSMKQQFVKFGSKPKYEANPAHLRSPSRGKPVIMPSANYSPYTPSPQRTTTFGGQSSQNLKDSDTPHSGITRSSKRYIRHTTFANAGTTNLINIQKTQNADLEEDQIPELRRDKSLVLSAECEQPLSLSGGAESIHDQIRSPHIIEDLKNIDTMSGQQQEEDDGVQRIHSALEIESIHLI</sequence>
<proteinExistence type="predicted"/>
<dbReference type="Proteomes" id="UP000785679">
    <property type="component" value="Unassembled WGS sequence"/>
</dbReference>
<feature type="region of interest" description="Disordered" evidence="1">
    <location>
        <begin position="437"/>
        <end position="462"/>
    </location>
</feature>
<evidence type="ECO:0000256" key="1">
    <source>
        <dbReference type="SAM" id="MobiDB-lite"/>
    </source>
</evidence>
<feature type="compositionally biased region" description="Polar residues" evidence="1">
    <location>
        <begin position="27"/>
        <end position="40"/>
    </location>
</feature>